<feature type="region of interest" description="Disordered" evidence="1">
    <location>
        <begin position="1"/>
        <end position="64"/>
    </location>
</feature>
<sequence length="572" mass="60821">MLPATRAWNSLTISRARESNPNSNSNRSSNRSSNRKQPQQPSTAQARTGSVSLRTTKSTINTSNSNAAASRAFAQQAARATLATMMNTNAGAKNAPSGSSGEQPLHCGKWTPEEEAYVQCLIEEFQAGYLPIREGTSLRSFLSKMLNCKPKRISKKFEGSDYNGKQVYVSQPYKLTAEEARERRDRLCTLERKFHQSVAELKNAEGGGGGKPSYEEPLDAAAAAIGGAASLPGGASASARNNMGGMNLSMNPMNMNMNSMNMNAMNMNSMNASGMGVGAMGGQMNQMNSMNRAPSPSVHEPLFSSAAAGQGNASSSSSQQQPLQQQQFLEELAFQDSMLRLRQQQAQQQAAQQQQAQQQAAAQQQAQQQQQSGQGQGNGSNGAAGSAAAGSYVDPILGSLALSQNAVNTTPLAASQYWRRQALLEASTHLDSLRMAQAGAIGIQRPTLEPGGLRDLRMPAHLGGAMPNGGQFADSSSSDNAAAAASLDSSFHKKRRVSDAATNMTLQQQMAMNKDNSMAPGPGGNIAKRMRRDDASSSEELQQQIQHQQQQLANLQGGLGPGAQGFNNQFLR</sequence>
<evidence type="ECO:0000256" key="1">
    <source>
        <dbReference type="SAM" id="MobiDB-lite"/>
    </source>
</evidence>
<feature type="region of interest" description="Disordered" evidence="1">
    <location>
        <begin position="364"/>
        <end position="387"/>
    </location>
</feature>
<feature type="compositionally biased region" description="Polar residues" evidence="1">
    <location>
        <begin position="36"/>
        <end position="53"/>
    </location>
</feature>
<comment type="caution">
    <text evidence="2">The sequence shown here is derived from an EMBL/GenBank/DDBJ whole genome shotgun (WGS) entry which is preliminary data.</text>
</comment>
<feature type="region of interest" description="Disordered" evidence="1">
    <location>
        <begin position="510"/>
        <end position="542"/>
    </location>
</feature>
<organism evidence="2 3">
    <name type="scientific">Seminavis robusta</name>
    <dbReference type="NCBI Taxonomy" id="568900"/>
    <lineage>
        <taxon>Eukaryota</taxon>
        <taxon>Sar</taxon>
        <taxon>Stramenopiles</taxon>
        <taxon>Ochrophyta</taxon>
        <taxon>Bacillariophyta</taxon>
        <taxon>Bacillariophyceae</taxon>
        <taxon>Bacillariophycidae</taxon>
        <taxon>Naviculales</taxon>
        <taxon>Naviculaceae</taxon>
        <taxon>Seminavis</taxon>
    </lineage>
</organism>
<feature type="region of interest" description="Disordered" evidence="1">
    <location>
        <begin position="278"/>
        <end position="325"/>
    </location>
</feature>
<dbReference type="Proteomes" id="UP001153069">
    <property type="component" value="Unassembled WGS sequence"/>
</dbReference>
<evidence type="ECO:0000313" key="2">
    <source>
        <dbReference type="EMBL" id="CAB9505510.1"/>
    </source>
</evidence>
<keyword evidence="3" id="KW-1185">Reference proteome</keyword>
<dbReference type="PANTHER" id="PTHR35213">
    <property type="entry name" value="RING-TYPE DOMAIN-CONTAINING PROTEIN-RELATED"/>
    <property type="match status" value="1"/>
</dbReference>
<protein>
    <submittedName>
        <fullName evidence="2">Uncharacterized protein</fullName>
    </submittedName>
</protein>
<feature type="compositionally biased region" description="Low complexity" evidence="1">
    <location>
        <begin position="282"/>
        <end position="291"/>
    </location>
</feature>
<feature type="compositionally biased region" description="Low complexity" evidence="1">
    <location>
        <begin position="303"/>
        <end position="325"/>
    </location>
</feature>
<gene>
    <name evidence="2" type="ORF">SEMRO_233_G094290.1</name>
</gene>
<reference evidence="2" key="1">
    <citation type="submission" date="2020-06" db="EMBL/GenBank/DDBJ databases">
        <authorList>
            <consortium name="Plant Systems Biology data submission"/>
        </authorList>
    </citation>
    <scope>NUCLEOTIDE SEQUENCE</scope>
    <source>
        <strain evidence="2">D6</strain>
    </source>
</reference>
<name>A0A9N8HAQ4_9STRA</name>
<dbReference type="AlphaFoldDB" id="A0A9N8HAQ4"/>
<feature type="compositionally biased region" description="Low complexity" evidence="1">
    <location>
        <begin position="364"/>
        <end position="373"/>
    </location>
</feature>
<evidence type="ECO:0000313" key="3">
    <source>
        <dbReference type="Proteomes" id="UP001153069"/>
    </source>
</evidence>
<feature type="compositionally biased region" description="Low complexity" evidence="1">
    <location>
        <begin position="19"/>
        <end position="32"/>
    </location>
</feature>
<feature type="compositionally biased region" description="Low complexity" evidence="1">
    <location>
        <begin position="54"/>
        <end position="64"/>
    </location>
</feature>
<dbReference type="EMBL" id="CAICTM010000232">
    <property type="protein sequence ID" value="CAB9505510.1"/>
    <property type="molecule type" value="Genomic_DNA"/>
</dbReference>
<proteinExistence type="predicted"/>
<accession>A0A9N8HAQ4</accession>